<proteinExistence type="predicted"/>
<name>A0ABR1FJB9_AURAN</name>
<dbReference type="Proteomes" id="UP001363151">
    <property type="component" value="Unassembled WGS sequence"/>
</dbReference>
<keyword evidence="3" id="KW-1185">Reference proteome</keyword>
<feature type="compositionally biased region" description="Basic and acidic residues" evidence="1">
    <location>
        <begin position="51"/>
        <end position="62"/>
    </location>
</feature>
<evidence type="ECO:0000313" key="3">
    <source>
        <dbReference type="Proteomes" id="UP001363151"/>
    </source>
</evidence>
<evidence type="ECO:0000256" key="1">
    <source>
        <dbReference type="SAM" id="MobiDB-lite"/>
    </source>
</evidence>
<feature type="region of interest" description="Disordered" evidence="1">
    <location>
        <begin position="300"/>
        <end position="319"/>
    </location>
</feature>
<protein>
    <submittedName>
        <fullName evidence="2">Uncharacterized protein</fullName>
    </submittedName>
</protein>
<dbReference type="EMBL" id="JBBJCI010000372">
    <property type="protein sequence ID" value="KAK7231943.1"/>
    <property type="molecule type" value="Genomic_DNA"/>
</dbReference>
<sequence>MNEDELDHDGPTIYDLQLEVAASRELAKKAETEAKALKQQLADEQSQHAQQLEDERSKHASEPPRWQRWLQGARDDEGRDDRRRVADLEAEVAALRKQLAQERALRTRFEATVGEDATGAEAPGFFQRILCLPAPAPPKEPAKSDAPALTAAQDYGLRRVCRLAVKPFVRSVRVVGAPADVAAVLTACAAKAKAPLLGRGRGAKSLYEAVAAQLAAGHEVVVVEGVDAATADKTPDDPRYSVGSRVEISMKDAELQIAEIRAVAAAVAAKSAVLVFSTTDTFADDALLATFMSPIVVDVDDRGGGDDEDEAGEPARRFP</sequence>
<gene>
    <name evidence="2" type="ORF">SO694_00083129</name>
</gene>
<organism evidence="2 3">
    <name type="scientific">Aureococcus anophagefferens</name>
    <name type="common">Harmful bloom alga</name>
    <dbReference type="NCBI Taxonomy" id="44056"/>
    <lineage>
        <taxon>Eukaryota</taxon>
        <taxon>Sar</taxon>
        <taxon>Stramenopiles</taxon>
        <taxon>Ochrophyta</taxon>
        <taxon>Pelagophyceae</taxon>
        <taxon>Pelagomonadales</taxon>
        <taxon>Pelagomonadaceae</taxon>
        <taxon>Aureococcus</taxon>
    </lineage>
</organism>
<comment type="caution">
    <text evidence="2">The sequence shown here is derived from an EMBL/GenBank/DDBJ whole genome shotgun (WGS) entry which is preliminary data.</text>
</comment>
<accession>A0ABR1FJB9</accession>
<evidence type="ECO:0000313" key="2">
    <source>
        <dbReference type="EMBL" id="KAK7231943.1"/>
    </source>
</evidence>
<feature type="region of interest" description="Disordered" evidence="1">
    <location>
        <begin position="37"/>
        <end position="81"/>
    </location>
</feature>
<reference evidence="2 3" key="1">
    <citation type="submission" date="2024-03" db="EMBL/GenBank/DDBJ databases">
        <title>Aureococcus anophagefferens CCMP1851 and Kratosvirus quantuckense: Draft genome of a second virus-susceptible host strain in the model system.</title>
        <authorList>
            <person name="Chase E."/>
            <person name="Truchon A.R."/>
            <person name="Schepens W."/>
            <person name="Wilhelm S.W."/>
        </authorList>
    </citation>
    <scope>NUCLEOTIDE SEQUENCE [LARGE SCALE GENOMIC DNA]</scope>
    <source>
        <strain evidence="2 3">CCMP1851</strain>
    </source>
</reference>